<reference evidence="9 10" key="1">
    <citation type="journal article" date="2016" name="Front. Microbiol.">
        <title>Comprehensive Phylogenetic Analysis of Bovine Non-aureus Staphylococci Species Based on Whole-Genome Sequencing.</title>
        <authorList>
            <person name="Naushad S."/>
            <person name="Barkema H.W."/>
            <person name="Luby C."/>
            <person name="Condas L.A."/>
            <person name="Nobrega D.B."/>
            <person name="Carson D.A."/>
            <person name="De Buck J."/>
        </authorList>
    </citation>
    <scope>NUCLEOTIDE SEQUENCE [LARGE SCALE GENOMIC DNA]</scope>
    <source>
        <strain evidence="9 10">SNUC 2993</strain>
    </source>
</reference>
<dbReference type="GO" id="GO:0022857">
    <property type="term" value="F:transmembrane transporter activity"/>
    <property type="evidence" value="ECO:0007669"/>
    <property type="project" value="InterPro"/>
</dbReference>
<dbReference type="PANTHER" id="PTHR42718:SF24">
    <property type="entry name" value="MAJOR FACILITATOR SUPERFAMILY (MFS) PROFILE DOMAIN-CONTAINING PROTEIN"/>
    <property type="match status" value="1"/>
</dbReference>
<dbReference type="PRINTS" id="PR01036">
    <property type="entry name" value="TCRTETB"/>
</dbReference>
<keyword evidence="2" id="KW-0813">Transport</keyword>
<dbReference type="CDD" id="cd17503">
    <property type="entry name" value="MFS_LmrB_MDR_like"/>
    <property type="match status" value="1"/>
</dbReference>
<evidence type="ECO:0000313" key="9">
    <source>
        <dbReference type="EMBL" id="PTI50537.1"/>
    </source>
</evidence>
<evidence type="ECO:0000256" key="6">
    <source>
        <dbReference type="ARBA" id="ARBA00023136"/>
    </source>
</evidence>
<feature type="transmembrane region" description="Helical" evidence="7">
    <location>
        <begin position="144"/>
        <end position="165"/>
    </location>
</feature>
<feature type="transmembrane region" description="Helical" evidence="7">
    <location>
        <begin position="336"/>
        <end position="354"/>
    </location>
</feature>
<feature type="transmembrane region" description="Helical" evidence="7">
    <location>
        <begin position="55"/>
        <end position="75"/>
    </location>
</feature>
<evidence type="ECO:0000256" key="1">
    <source>
        <dbReference type="ARBA" id="ARBA00004651"/>
    </source>
</evidence>
<feature type="transmembrane region" description="Helical" evidence="7">
    <location>
        <begin position="360"/>
        <end position="377"/>
    </location>
</feature>
<accession>A0A2T4PZG3</accession>
<evidence type="ECO:0000256" key="4">
    <source>
        <dbReference type="ARBA" id="ARBA00022692"/>
    </source>
</evidence>
<dbReference type="RefSeq" id="WP_107532837.1">
    <property type="nucleotide sequence ID" value="NZ_PZEV01000027.1"/>
</dbReference>
<comment type="subcellular location">
    <subcellularLocation>
        <location evidence="1">Cell membrane</location>
        <topology evidence="1">Multi-pass membrane protein</topology>
    </subcellularLocation>
</comment>
<dbReference type="SUPFAM" id="SSF103473">
    <property type="entry name" value="MFS general substrate transporter"/>
    <property type="match status" value="1"/>
</dbReference>
<dbReference type="PROSITE" id="PS50850">
    <property type="entry name" value="MFS"/>
    <property type="match status" value="1"/>
</dbReference>
<evidence type="ECO:0000313" key="10">
    <source>
        <dbReference type="Proteomes" id="UP000240717"/>
    </source>
</evidence>
<comment type="caution">
    <text evidence="9">The sequence shown here is derived from an EMBL/GenBank/DDBJ whole genome shotgun (WGS) entry which is preliminary data.</text>
</comment>
<gene>
    <name evidence="9" type="ORF">BU085_08485</name>
</gene>
<dbReference type="STRING" id="1194526.A284_00380"/>
<feature type="transmembrane region" description="Helical" evidence="7">
    <location>
        <begin position="82"/>
        <end position="107"/>
    </location>
</feature>
<name>A0A2T4PZG3_STAWA</name>
<feature type="transmembrane region" description="Helical" evidence="7">
    <location>
        <begin position="441"/>
        <end position="460"/>
    </location>
</feature>
<feature type="transmembrane region" description="Helical" evidence="7">
    <location>
        <begin position="171"/>
        <end position="190"/>
    </location>
</feature>
<evidence type="ECO:0000256" key="5">
    <source>
        <dbReference type="ARBA" id="ARBA00022989"/>
    </source>
</evidence>
<dbReference type="EMBL" id="PZEV01000027">
    <property type="protein sequence ID" value="PTI50537.1"/>
    <property type="molecule type" value="Genomic_DNA"/>
</dbReference>
<feature type="transmembrane region" description="Helical" evidence="7">
    <location>
        <begin position="113"/>
        <end position="132"/>
    </location>
</feature>
<organism evidence="9 10">
    <name type="scientific">Staphylococcus warneri</name>
    <dbReference type="NCBI Taxonomy" id="1292"/>
    <lineage>
        <taxon>Bacteria</taxon>
        <taxon>Bacillati</taxon>
        <taxon>Bacillota</taxon>
        <taxon>Bacilli</taxon>
        <taxon>Bacillales</taxon>
        <taxon>Staphylococcaceae</taxon>
        <taxon>Staphylococcus</taxon>
    </lineage>
</organism>
<keyword evidence="6 7" id="KW-0472">Membrane</keyword>
<feature type="transmembrane region" description="Helical" evidence="7">
    <location>
        <begin position="270"/>
        <end position="295"/>
    </location>
</feature>
<dbReference type="Gene3D" id="1.20.1250.20">
    <property type="entry name" value="MFS general substrate transporter like domains"/>
    <property type="match status" value="1"/>
</dbReference>
<feature type="transmembrane region" description="Helical" evidence="7">
    <location>
        <begin position="202"/>
        <end position="221"/>
    </location>
</feature>
<dbReference type="GO" id="GO:0005886">
    <property type="term" value="C:plasma membrane"/>
    <property type="evidence" value="ECO:0007669"/>
    <property type="project" value="UniProtKB-SubCell"/>
</dbReference>
<dbReference type="InterPro" id="IPR011701">
    <property type="entry name" value="MFS"/>
</dbReference>
<dbReference type="Pfam" id="PF07690">
    <property type="entry name" value="MFS_1"/>
    <property type="match status" value="1"/>
</dbReference>
<evidence type="ECO:0000256" key="3">
    <source>
        <dbReference type="ARBA" id="ARBA00022475"/>
    </source>
</evidence>
<evidence type="ECO:0000256" key="2">
    <source>
        <dbReference type="ARBA" id="ARBA00022448"/>
    </source>
</evidence>
<feature type="transmembrane region" description="Helical" evidence="7">
    <location>
        <begin position="233"/>
        <end position="249"/>
    </location>
</feature>
<dbReference type="NCBIfam" id="TIGR00711">
    <property type="entry name" value="efflux_EmrB"/>
    <property type="match status" value="1"/>
</dbReference>
<keyword evidence="3" id="KW-1003">Cell membrane</keyword>
<feature type="domain" description="Major facilitator superfamily (MFS) profile" evidence="8">
    <location>
        <begin position="17"/>
        <end position="465"/>
    </location>
</feature>
<evidence type="ECO:0000259" key="8">
    <source>
        <dbReference type="PROSITE" id="PS50850"/>
    </source>
</evidence>
<dbReference type="InterPro" id="IPR036259">
    <property type="entry name" value="MFS_trans_sf"/>
</dbReference>
<keyword evidence="4 7" id="KW-0812">Transmembrane</keyword>
<dbReference type="Proteomes" id="UP000240717">
    <property type="component" value="Unassembled WGS sequence"/>
</dbReference>
<dbReference type="PANTHER" id="PTHR42718">
    <property type="entry name" value="MAJOR FACILITATOR SUPERFAMILY MULTIDRUG TRANSPORTER MFSC"/>
    <property type="match status" value="1"/>
</dbReference>
<dbReference type="AlphaFoldDB" id="A0A2T4PZG3"/>
<dbReference type="Gene3D" id="1.20.1720.10">
    <property type="entry name" value="Multidrug resistance protein D"/>
    <property type="match status" value="1"/>
</dbReference>
<proteinExistence type="predicted"/>
<dbReference type="InterPro" id="IPR020846">
    <property type="entry name" value="MFS_dom"/>
</dbReference>
<feature type="transmembrane region" description="Helical" evidence="7">
    <location>
        <begin position="407"/>
        <end position="429"/>
    </location>
</feature>
<keyword evidence="5 7" id="KW-1133">Transmembrane helix</keyword>
<sequence length="473" mass="51542">MTQTQPSHLNLKQRNLMIAVMMIGAFIGVLNQTLLTTILPEVMKDFAISSSTAQWLTTIFMLVNGIMIPVTAYLIERFSLRTLFFTAATCLILGSLICMLGVTFPLLLVGRSIQALGAGILMPLSQTLLFIIFPVEKRGMAMGIFGLVIGFAPAIGPTAAGWFIHLFDWRYLFLVVLLISVVDAIFGLLYLKNITETQQPSLDILSVIMSTLGFGGLLYGFSSAGNLGWSHPAVYITIIIAIIILALFIRRQLKLTSPLLEFRVFKYRSFTISMTLIVLMFVLFIGNLTILPIYMQTMMHWSPLESGLILLPGGLVMGLLSPVTGKLYDRVGGRSLSITGMLLIMIGALFMAQFNPQTSALYVIVTFSILMLGNSMIMTPMTTQALNALPVSLIAHGTAMNNTIRQISAAIGTGILVTLMTGFGHLSPLHGAAGLIQGLDMTFYIVAFVALIGASIALFSEKNNQKQHTKTLK</sequence>
<feature type="transmembrane region" description="Helical" evidence="7">
    <location>
        <begin position="16"/>
        <end position="35"/>
    </location>
</feature>
<feature type="transmembrane region" description="Helical" evidence="7">
    <location>
        <begin position="307"/>
        <end position="324"/>
    </location>
</feature>
<evidence type="ECO:0000256" key="7">
    <source>
        <dbReference type="SAM" id="Phobius"/>
    </source>
</evidence>
<dbReference type="InterPro" id="IPR004638">
    <property type="entry name" value="EmrB-like"/>
</dbReference>
<protein>
    <submittedName>
        <fullName evidence="9">MFS transporter</fullName>
    </submittedName>
</protein>